<accession>A0A654M564</accession>
<evidence type="ECO:0000313" key="1">
    <source>
        <dbReference type="EMBL" id="ALI37886.1"/>
    </source>
</evidence>
<protein>
    <submittedName>
        <fullName evidence="1">Uncharacterized protein</fullName>
    </submittedName>
</protein>
<dbReference type="AlphaFoldDB" id="A0A654M564"/>
<sequence>MTGSVTLRTPFMIRKFDKIDDFIKIIFPDIES</sequence>
<dbReference type="Proteomes" id="UP000058925">
    <property type="component" value="Chromosome"/>
</dbReference>
<organism evidence="1 2">
    <name type="scientific">Candidatus Nitrosocosmicus oleophilus</name>
    <dbReference type="NCBI Taxonomy" id="1353260"/>
    <lineage>
        <taxon>Archaea</taxon>
        <taxon>Nitrososphaerota</taxon>
        <taxon>Nitrososphaeria</taxon>
        <taxon>Nitrososphaerales</taxon>
        <taxon>Nitrososphaeraceae</taxon>
        <taxon>Candidatus Nitrosocosmicus</taxon>
    </lineage>
</organism>
<reference evidence="2" key="1">
    <citation type="submission" date="2015-10" db="EMBL/GenBank/DDBJ databases">
        <title>Niche specialization of a soil ammonia-oxidizing archaeon, Candidatus Nitrosocosmicus oleophilus.</title>
        <authorList>
            <person name="Jung M.-Y."/>
            <person name="Rhee S.-K."/>
        </authorList>
    </citation>
    <scope>NUCLEOTIDE SEQUENCE [LARGE SCALE GENOMIC DNA]</scope>
    <source>
        <strain evidence="2">MY3</strain>
    </source>
</reference>
<name>A0A654M564_9ARCH</name>
<evidence type="ECO:0000313" key="2">
    <source>
        <dbReference type="Proteomes" id="UP000058925"/>
    </source>
</evidence>
<proteinExistence type="predicted"/>
<gene>
    <name evidence="1" type="ORF">NMY3_03704</name>
</gene>
<keyword evidence="2" id="KW-1185">Reference proteome</keyword>
<dbReference type="KEGG" id="taa:NMY3_03704"/>
<dbReference type="EMBL" id="CP012850">
    <property type="protein sequence ID" value="ALI37886.1"/>
    <property type="molecule type" value="Genomic_DNA"/>
</dbReference>